<evidence type="ECO:0000313" key="5">
    <source>
        <dbReference type="Proteomes" id="UP000199150"/>
    </source>
</evidence>
<dbReference type="Pfam" id="PF00930">
    <property type="entry name" value="DPPIV_N"/>
    <property type="match status" value="1"/>
</dbReference>
<protein>
    <submittedName>
        <fullName evidence="4">Dipeptidyl aminopeptidase/acylaminoacyl peptidase</fullName>
    </submittedName>
</protein>
<dbReference type="GO" id="GO:0006508">
    <property type="term" value="P:proteolysis"/>
    <property type="evidence" value="ECO:0007669"/>
    <property type="project" value="InterPro"/>
</dbReference>
<dbReference type="PANTHER" id="PTHR11731">
    <property type="entry name" value="PROTEASE FAMILY S9B,C DIPEPTIDYL-PEPTIDASE IV-RELATED"/>
    <property type="match status" value="1"/>
</dbReference>
<evidence type="ECO:0000313" key="4">
    <source>
        <dbReference type="EMBL" id="SCW60367.1"/>
    </source>
</evidence>
<dbReference type="AlphaFoldDB" id="A0A1G4RUF8"/>
<evidence type="ECO:0000259" key="2">
    <source>
        <dbReference type="Pfam" id="PF00326"/>
    </source>
</evidence>
<feature type="domain" description="Dipeptidylpeptidase IV N-terminal" evidence="3">
    <location>
        <begin position="132"/>
        <end position="472"/>
    </location>
</feature>
<dbReference type="Gene3D" id="3.40.50.1820">
    <property type="entry name" value="alpha/beta hydrolase"/>
    <property type="match status" value="1"/>
</dbReference>
<dbReference type="Pfam" id="PF00326">
    <property type="entry name" value="Peptidase_S9"/>
    <property type="match status" value="1"/>
</dbReference>
<accession>A0A1G4RUF8</accession>
<dbReference type="OrthoDB" id="1094230at2"/>
<dbReference type="RefSeq" id="WP_090647546.1">
    <property type="nucleotide sequence ID" value="NZ_CBCRYE010000001.1"/>
</dbReference>
<dbReference type="GO" id="GO:0008236">
    <property type="term" value="F:serine-type peptidase activity"/>
    <property type="evidence" value="ECO:0007669"/>
    <property type="project" value="InterPro"/>
</dbReference>
<organism evidence="4 5">
    <name type="scientific">Asticcacaulis taihuensis</name>
    <dbReference type="NCBI Taxonomy" id="260084"/>
    <lineage>
        <taxon>Bacteria</taxon>
        <taxon>Pseudomonadati</taxon>
        <taxon>Pseudomonadota</taxon>
        <taxon>Alphaproteobacteria</taxon>
        <taxon>Caulobacterales</taxon>
        <taxon>Caulobacteraceae</taxon>
        <taxon>Asticcacaulis</taxon>
    </lineage>
</organism>
<dbReference type="InterPro" id="IPR029058">
    <property type="entry name" value="AB_hydrolase_fold"/>
</dbReference>
<feature type="chain" id="PRO_5011786286" evidence="1">
    <location>
        <begin position="24"/>
        <end position="759"/>
    </location>
</feature>
<feature type="domain" description="Peptidase S9 prolyl oligopeptidase catalytic" evidence="2">
    <location>
        <begin position="564"/>
        <end position="751"/>
    </location>
</feature>
<dbReference type="SUPFAM" id="SSF53474">
    <property type="entry name" value="alpha/beta-Hydrolases"/>
    <property type="match status" value="1"/>
</dbReference>
<keyword evidence="4" id="KW-0645">Protease</keyword>
<dbReference type="GO" id="GO:0004177">
    <property type="term" value="F:aminopeptidase activity"/>
    <property type="evidence" value="ECO:0007669"/>
    <property type="project" value="UniProtKB-KW"/>
</dbReference>
<sequence>MRPLSFALAGGISLLALSTIARAEIAPIAERYATAEAYLAGKTAELVTDLDLRARFVAGGAKVLYRHGTKGQGTITLADAATGQTTELTTEAALQPLLTPVMGADAKGPFDVSPEDYDADKRILTLNSGGKKLIYNMAANTVTVAPVETKAADEGVVSPDGLYKVIHKGYDLALVEIATAKETALTGDGNYDQRYGMNYPMFADMVEANTETPPMPVSVQWSPDSKQILTYRLDRNGSYIWHGVQPNPPGSQLPRHFDYVYPTAGAEKVPQFVPVVIDVAAALKGTVAPKVLNVPSDSMLWPGDPNFGWNKDKIIYQWTKRGYGELAQYEIDPVRNVATVKVREAVKPLVTVTSSSIRPVPELDGSLVISERTGWAQLYFVGKADKPEGGKALTRGNWEVTDIVRVDDKAKSLLITGIGREAGVNPYFSSLYSLTLDGAIRNLTPEPLDHDVSVSEDGKTFIDRMSSPTVPTRTLLRSTTDGHIIAELGKADPSALLASGFTPPEPFSTLADDGKTMLYGMIFRPKNFDATRSYPVIEYVYTGPTTHVIAEGYGRNIRNPAEGMAQLGAIVVEIDARGTSQRGQAFRLPAYQNLGEVGLDDHIWVLKAMKAKYSYFDLDRVGVFGHSAGGYDAARFILRRPDFYKVAVANSGNQDERLDKAWWPEVTMGIADDATWEKNSNIPVAKNLKGHLLLTHGDIDDNVPVAATLRLDAALVAANKPHELVIFANRTHNSIGPYYWRKHMDFFTQYLLDETPPAF</sequence>
<dbReference type="Gene3D" id="2.140.10.30">
    <property type="entry name" value="Dipeptidylpeptidase IV, N-terminal domain"/>
    <property type="match status" value="1"/>
</dbReference>
<keyword evidence="4" id="KW-0378">Hydrolase</keyword>
<gene>
    <name evidence="4" type="ORF">SAMN02927928_2136</name>
</gene>
<dbReference type="InterPro" id="IPR050278">
    <property type="entry name" value="Serine_Prot_S9B/DPPIV"/>
</dbReference>
<keyword evidence="5" id="KW-1185">Reference proteome</keyword>
<feature type="signal peptide" evidence="1">
    <location>
        <begin position="1"/>
        <end position="23"/>
    </location>
</feature>
<dbReference type="STRING" id="260084.SAMN02927928_2136"/>
<evidence type="ECO:0000259" key="3">
    <source>
        <dbReference type="Pfam" id="PF00930"/>
    </source>
</evidence>
<proteinExistence type="predicted"/>
<keyword evidence="4" id="KW-0031">Aminopeptidase</keyword>
<name>A0A1G4RUF8_9CAUL</name>
<evidence type="ECO:0000256" key="1">
    <source>
        <dbReference type="SAM" id="SignalP"/>
    </source>
</evidence>
<dbReference type="InterPro" id="IPR002469">
    <property type="entry name" value="Peptidase_S9B_N"/>
</dbReference>
<keyword evidence="1" id="KW-0732">Signal</keyword>
<reference evidence="5" key="1">
    <citation type="submission" date="2016-10" db="EMBL/GenBank/DDBJ databases">
        <authorList>
            <person name="Varghese N."/>
            <person name="Submissions S."/>
        </authorList>
    </citation>
    <scope>NUCLEOTIDE SEQUENCE [LARGE SCALE GENOMIC DNA]</scope>
    <source>
        <strain evidence="5">CGMCC 1.3431</strain>
    </source>
</reference>
<dbReference type="SUPFAM" id="SSF82171">
    <property type="entry name" value="DPP6 N-terminal domain-like"/>
    <property type="match status" value="1"/>
</dbReference>
<dbReference type="InterPro" id="IPR001375">
    <property type="entry name" value="Peptidase_S9_cat"/>
</dbReference>
<dbReference type="Proteomes" id="UP000199150">
    <property type="component" value="Unassembled WGS sequence"/>
</dbReference>
<dbReference type="EMBL" id="FMTS01000003">
    <property type="protein sequence ID" value="SCW60367.1"/>
    <property type="molecule type" value="Genomic_DNA"/>
</dbReference>